<comment type="caution">
    <text evidence="1">The sequence shown here is derived from an EMBL/GenBank/DDBJ whole genome shotgun (WGS) entry which is preliminary data.</text>
</comment>
<sequence>MHRAPEGAMRTNVLDTCLPSTVRTEYHKHYVHRVLCSTVHSCASSVAVGNTVPTSYCALRAPCVLSPVRTEYVTLCATCTVQHCAFALALYQAPHAEGMLVLLRDDGVGRPYRDGTPTWA</sequence>
<reference evidence="1 2" key="1">
    <citation type="submission" date="2019-01" db="EMBL/GenBank/DDBJ databases">
        <title>Draft Genome and Complete Hox-Cluster Characterization of the Sterlet Sturgeon (Acipenser ruthenus).</title>
        <authorList>
            <person name="Wei Q."/>
        </authorList>
    </citation>
    <scope>NUCLEOTIDE SEQUENCE [LARGE SCALE GENOMIC DNA]</scope>
    <source>
        <strain evidence="1">WHYD16114868_AA</strain>
        <tissue evidence="1">Blood</tissue>
    </source>
</reference>
<keyword evidence="2" id="KW-1185">Reference proteome</keyword>
<gene>
    <name evidence="1" type="ORF">EOD39_20844</name>
</gene>
<name>A0A444UUC2_ACIRT</name>
<dbReference type="EMBL" id="SCEB01007857">
    <property type="protein sequence ID" value="RXM91762.1"/>
    <property type="molecule type" value="Genomic_DNA"/>
</dbReference>
<proteinExistence type="predicted"/>
<evidence type="ECO:0000313" key="2">
    <source>
        <dbReference type="Proteomes" id="UP000289886"/>
    </source>
</evidence>
<evidence type="ECO:0000313" key="1">
    <source>
        <dbReference type="EMBL" id="RXM91762.1"/>
    </source>
</evidence>
<dbReference type="Proteomes" id="UP000289886">
    <property type="component" value="Unassembled WGS sequence"/>
</dbReference>
<organism evidence="1 2">
    <name type="scientific">Acipenser ruthenus</name>
    <name type="common">Sterlet sturgeon</name>
    <dbReference type="NCBI Taxonomy" id="7906"/>
    <lineage>
        <taxon>Eukaryota</taxon>
        <taxon>Metazoa</taxon>
        <taxon>Chordata</taxon>
        <taxon>Craniata</taxon>
        <taxon>Vertebrata</taxon>
        <taxon>Euteleostomi</taxon>
        <taxon>Actinopterygii</taxon>
        <taxon>Chondrostei</taxon>
        <taxon>Acipenseriformes</taxon>
        <taxon>Acipenseridae</taxon>
        <taxon>Acipenser</taxon>
    </lineage>
</organism>
<accession>A0A444UUC2</accession>
<protein>
    <submittedName>
        <fullName evidence="1">Uncharacterized protein</fullName>
    </submittedName>
</protein>
<dbReference type="AlphaFoldDB" id="A0A444UUC2"/>